<dbReference type="EMBL" id="LGTL01000001">
    <property type="protein sequence ID" value="KPA85591.1"/>
    <property type="molecule type" value="Genomic_DNA"/>
</dbReference>
<keyword evidence="2" id="KW-1185">Reference proteome</keyword>
<name>A0A0N0DZR0_LEPPY</name>
<dbReference type="RefSeq" id="XP_015664030.1">
    <property type="nucleotide sequence ID" value="XM_015796022.1"/>
</dbReference>
<evidence type="ECO:0000313" key="2">
    <source>
        <dbReference type="Proteomes" id="UP000037923"/>
    </source>
</evidence>
<sequence length="241" mass="26495">MSCITAPIMATNLSLVDPLMKPQPAMAPVSKSQFTVSYTNRASGASLTTPVCAREDVTVQKAAADVSRQQQIDAFIAEHEKRSVMTEGDRRASTIILLNMAAQRDVEAARQADYPQQVVDFMCQTWSAFIAQAKEFYLPDAEKPHTMELSRTALENISSIGIWFNGPQISLPLRRYTVQVVGTDGNPQSITAVGLLSFAYSSYVMQLRSMAQQSTLENLARIQEQLGAKTFFVPQLLVAPS</sequence>
<reference evidence="1 2" key="1">
    <citation type="submission" date="2015-07" db="EMBL/GenBank/DDBJ databases">
        <title>High-quality genome of monoxenous trypanosomatid Leptomonas pyrrhocoris.</title>
        <authorList>
            <person name="Flegontov P."/>
            <person name="Butenko A."/>
            <person name="Firsov S."/>
            <person name="Vlcek C."/>
            <person name="Logacheva M.D."/>
            <person name="Field M."/>
            <person name="Filatov D."/>
            <person name="Flegontova O."/>
            <person name="Gerasimov E."/>
            <person name="Jackson A.P."/>
            <person name="Kelly S."/>
            <person name="Opperdoes F."/>
            <person name="O'Reilly A."/>
            <person name="Votypka J."/>
            <person name="Yurchenko V."/>
            <person name="Lukes J."/>
        </authorList>
    </citation>
    <scope>NUCLEOTIDE SEQUENCE [LARGE SCALE GENOMIC DNA]</scope>
    <source>
        <strain evidence="1">H10</strain>
    </source>
</reference>
<dbReference type="AlphaFoldDB" id="A0A0N0DZR0"/>
<protein>
    <submittedName>
        <fullName evidence="1">Uncharacterized protein</fullName>
    </submittedName>
</protein>
<gene>
    <name evidence="1" type="ORF">ABB37_00003</name>
</gene>
<dbReference type="OMA" id="FMRQTWA"/>
<dbReference type="OrthoDB" id="270452at2759"/>
<evidence type="ECO:0000313" key="1">
    <source>
        <dbReference type="EMBL" id="KPA85591.1"/>
    </source>
</evidence>
<comment type="caution">
    <text evidence="1">The sequence shown here is derived from an EMBL/GenBank/DDBJ whole genome shotgun (WGS) entry which is preliminary data.</text>
</comment>
<dbReference type="GeneID" id="26900301"/>
<accession>A0A0N0DZR0</accession>
<dbReference type="Proteomes" id="UP000037923">
    <property type="component" value="Unassembled WGS sequence"/>
</dbReference>
<organism evidence="1 2">
    <name type="scientific">Leptomonas pyrrhocoris</name>
    <name type="common">Firebug parasite</name>
    <dbReference type="NCBI Taxonomy" id="157538"/>
    <lineage>
        <taxon>Eukaryota</taxon>
        <taxon>Discoba</taxon>
        <taxon>Euglenozoa</taxon>
        <taxon>Kinetoplastea</taxon>
        <taxon>Metakinetoplastina</taxon>
        <taxon>Trypanosomatida</taxon>
        <taxon>Trypanosomatidae</taxon>
        <taxon>Leishmaniinae</taxon>
        <taxon>Leptomonas</taxon>
    </lineage>
</organism>
<dbReference type="VEuPathDB" id="TriTrypDB:LpyrH10_01_0030"/>
<proteinExistence type="predicted"/>